<dbReference type="InterPro" id="IPR051262">
    <property type="entry name" value="SMP-30/CGR1_Lactonase"/>
</dbReference>
<keyword evidence="2" id="KW-0732">Signal</keyword>
<dbReference type="PANTHER" id="PTHR47572:SF4">
    <property type="entry name" value="LACTONASE DRP35"/>
    <property type="match status" value="1"/>
</dbReference>
<feature type="domain" description="SMP-30/Gluconolactonase/LRE-like region" evidence="3">
    <location>
        <begin position="50"/>
        <end position="291"/>
    </location>
</feature>
<proteinExistence type="predicted"/>
<dbReference type="SUPFAM" id="SSF63829">
    <property type="entry name" value="Calcium-dependent phosphotriesterase"/>
    <property type="match status" value="1"/>
</dbReference>
<dbReference type="AlphaFoldDB" id="A0A1S2VBV4"/>
<gene>
    <name evidence="4" type="ORF">BLX24_26210</name>
</gene>
<dbReference type="GO" id="GO:0016787">
    <property type="term" value="F:hydrolase activity"/>
    <property type="evidence" value="ECO:0007669"/>
    <property type="project" value="UniProtKB-KW"/>
</dbReference>
<dbReference type="EMBL" id="MORL01000027">
    <property type="protein sequence ID" value="OIN56172.1"/>
    <property type="molecule type" value="Genomic_DNA"/>
</dbReference>
<evidence type="ECO:0000256" key="2">
    <source>
        <dbReference type="SAM" id="SignalP"/>
    </source>
</evidence>
<feature type="signal peptide" evidence="2">
    <location>
        <begin position="1"/>
        <end position="23"/>
    </location>
</feature>
<keyword evidence="1" id="KW-0378">Hydrolase</keyword>
<name>A0A1S2VBV4_9BACT</name>
<evidence type="ECO:0000256" key="1">
    <source>
        <dbReference type="ARBA" id="ARBA00022801"/>
    </source>
</evidence>
<evidence type="ECO:0000313" key="5">
    <source>
        <dbReference type="Proteomes" id="UP000181790"/>
    </source>
</evidence>
<evidence type="ECO:0000313" key="4">
    <source>
        <dbReference type="EMBL" id="OIN56172.1"/>
    </source>
</evidence>
<dbReference type="InterPro" id="IPR013658">
    <property type="entry name" value="SGL"/>
</dbReference>
<keyword evidence="5" id="KW-1185">Reference proteome</keyword>
<dbReference type="Pfam" id="PF08450">
    <property type="entry name" value="SGL"/>
    <property type="match status" value="1"/>
</dbReference>
<feature type="chain" id="PRO_5010317078" evidence="2">
    <location>
        <begin position="24"/>
        <end position="305"/>
    </location>
</feature>
<dbReference type="Gene3D" id="2.120.10.30">
    <property type="entry name" value="TolB, C-terminal domain"/>
    <property type="match status" value="1"/>
</dbReference>
<comment type="caution">
    <text evidence="4">The sequence shown here is derived from an EMBL/GenBank/DDBJ whole genome shotgun (WGS) entry which is preliminary data.</text>
</comment>
<reference evidence="4 5" key="1">
    <citation type="submission" date="2016-10" db="EMBL/GenBank/DDBJ databases">
        <title>Arsenicibacter rosenii gen. nov., sp. nov., an efficient arsenic-methylating bacterium isolated from an arsenic-contaminated paddy soil.</title>
        <authorList>
            <person name="Huang K."/>
        </authorList>
    </citation>
    <scope>NUCLEOTIDE SEQUENCE [LARGE SCALE GENOMIC DNA]</scope>
    <source>
        <strain evidence="4 5">SM-1</strain>
    </source>
</reference>
<evidence type="ECO:0000259" key="3">
    <source>
        <dbReference type="Pfam" id="PF08450"/>
    </source>
</evidence>
<sequence length="305" mass="33531">MYTTLKTCFVAAALWAGQVNAFAAARALTDSTDLVAANTRPTQVAKQFKFTEGPAVDKKGNIYFTDQPNDRIWKYGTDGSVSLFMEKTGRSNGLFVDKKGNIVACADESGDLRAISPDGKVTILLKDIKGQRMNGPNDLWIDPKGGIYFTDPFYPRDYWSHKKPEIDGQKVYYLPKGAQQPVLLDDQLMQPNGIVGTPDGKHLYVADIRANKTYKYDIQPDGTLTNKQLFISQGSDGMTLDKSGNLYITGRGVTIYDPTGKKIMNIPVPAGWTANVCFGGKDRKTLFITASDAVYTVPMKVKGVE</sequence>
<dbReference type="InterPro" id="IPR011042">
    <property type="entry name" value="6-blade_b-propeller_TolB-like"/>
</dbReference>
<dbReference type="OrthoDB" id="241638at2"/>
<dbReference type="PANTHER" id="PTHR47572">
    <property type="entry name" value="LIPOPROTEIN-RELATED"/>
    <property type="match status" value="1"/>
</dbReference>
<dbReference type="RefSeq" id="WP_071506195.1">
    <property type="nucleotide sequence ID" value="NZ_MORL01000027.1"/>
</dbReference>
<dbReference type="Proteomes" id="UP000181790">
    <property type="component" value="Unassembled WGS sequence"/>
</dbReference>
<protein>
    <submittedName>
        <fullName evidence="4">Gluconolactonase</fullName>
    </submittedName>
</protein>
<accession>A0A1S2VBV4</accession>
<organism evidence="4 5">
    <name type="scientific">Arsenicibacter rosenii</name>
    <dbReference type="NCBI Taxonomy" id="1750698"/>
    <lineage>
        <taxon>Bacteria</taxon>
        <taxon>Pseudomonadati</taxon>
        <taxon>Bacteroidota</taxon>
        <taxon>Cytophagia</taxon>
        <taxon>Cytophagales</taxon>
        <taxon>Spirosomataceae</taxon>
        <taxon>Arsenicibacter</taxon>
    </lineage>
</organism>